<organism evidence="1 2">
    <name type="scientific">Clathrospora elynae</name>
    <dbReference type="NCBI Taxonomy" id="706981"/>
    <lineage>
        <taxon>Eukaryota</taxon>
        <taxon>Fungi</taxon>
        <taxon>Dikarya</taxon>
        <taxon>Ascomycota</taxon>
        <taxon>Pezizomycotina</taxon>
        <taxon>Dothideomycetes</taxon>
        <taxon>Pleosporomycetidae</taxon>
        <taxon>Pleosporales</taxon>
        <taxon>Diademaceae</taxon>
        <taxon>Clathrospora</taxon>
    </lineage>
</organism>
<dbReference type="AlphaFoldDB" id="A0A6A5SGD0"/>
<evidence type="ECO:0000313" key="2">
    <source>
        <dbReference type="Proteomes" id="UP000800038"/>
    </source>
</evidence>
<gene>
    <name evidence="1" type="ORF">EJ02DRAFT_437782</name>
</gene>
<evidence type="ECO:0000313" key="1">
    <source>
        <dbReference type="EMBL" id="KAF1937546.1"/>
    </source>
</evidence>
<protein>
    <submittedName>
        <fullName evidence="1">Uncharacterized protein</fullName>
    </submittedName>
</protein>
<name>A0A6A5SGD0_9PLEO</name>
<accession>A0A6A5SGD0</accession>
<dbReference type="EMBL" id="ML976134">
    <property type="protein sequence ID" value="KAF1937546.1"/>
    <property type="molecule type" value="Genomic_DNA"/>
</dbReference>
<keyword evidence="2" id="KW-1185">Reference proteome</keyword>
<dbReference type="Proteomes" id="UP000800038">
    <property type="component" value="Unassembled WGS sequence"/>
</dbReference>
<reference evidence="1" key="1">
    <citation type="journal article" date="2020" name="Stud. Mycol.">
        <title>101 Dothideomycetes genomes: a test case for predicting lifestyles and emergence of pathogens.</title>
        <authorList>
            <person name="Haridas S."/>
            <person name="Albert R."/>
            <person name="Binder M."/>
            <person name="Bloem J."/>
            <person name="Labutti K."/>
            <person name="Salamov A."/>
            <person name="Andreopoulos B."/>
            <person name="Baker S."/>
            <person name="Barry K."/>
            <person name="Bills G."/>
            <person name="Bluhm B."/>
            <person name="Cannon C."/>
            <person name="Castanera R."/>
            <person name="Culley D."/>
            <person name="Daum C."/>
            <person name="Ezra D."/>
            <person name="Gonzalez J."/>
            <person name="Henrissat B."/>
            <person name="Kuo A."/>
            <person name="Liang C."/>
            <person name="Lipzen A."/>
            <person name="Lutzoni F."/>
            <person name="Magnuson J."/>
            <person name="Mondo S."/>
            <person name="Nolan M."/>
            <person name="Ohm R."/>
            <person name="Pangilinan J."/>
            <person name="Park H.-J."/>
            <person name="Ramirez L."/>
            <person name="Alfaro M."/>
            <person name="Sun H."/>
            <person name="Tritt A."/>
            <person name="Yoshinaga Y."/>
            <person name="Zwiers L.-H."/>
            <person name="Turgeon B."/>
            <person name="Goodwin S."/>
            <person name="Spatafora J."/>
            <person name="Crous P."/>
            <person name="Grigoriev I."/>
        </authorList>
    </citation>
    <scope>NUCLEOTIDE SEQUENCE</scope>
    <source>
        <strain evidence="1">CBS 161.51</strain>
    </source>
</reference>
<proteinExistence type="predicted"/>
<sequence length="161" mass="18451">MEPIDEYVFLKEPSSIPSNVDSPGVATAKPTSMQKLRTGFPDLPRKVRDGFYHFVLAQRCVEVRKQGFDIASWMNEGLYQMHLHGRFEMHSLPKDLKYQPTPNPLINFTKIRVLVGFWQPTVTTPTHGPPEICFQPCKTLSAMNKTTFARMVAQLPNLERF</sequence>